<evidence type="ECO:0000256" key="2">
    <source>
        <dbReference type="ARBA" id="ARBA00022670"/>
    </source>
</evidence>
<keyword evidence="5 6" id="KW-0720">Serine protease</keyword>
<dbReference type="InterPro" id="IPR008256">
    <property type="entry name" value="Peptidase_S1B"/>
</dbReference>
<accession>A0A931I047</accession>
<dbReference type="GO" id="GO:0008236">
    <property type="term" value="F:serine-type peptidase activity"/>
    <property type="evidence" value="ECO:0007669"/>
    <property type="project" value="UniProtKB-KW"/>
</dbReference>
<dbReference type="AlphaFoldDB" id="A0A931I047"/>
<evidence type="ECO:0000313" key="8">
    <source>
        <dbReference type="Proteomes" id="UP000631694"/>
    </source>
</evidence>
<protein>
    <recommendedName>
        <fullName evidence="6">Serine protease</fullName>
        <ecNumber evidence="6">3.4.21.-</ecNumber>
    </recommendedName>
</protein>
<dbReference type="Pfam" id="PF13365">
    <property type="entry name" value="Trypsin_2"/>
    <property type="match status" value="1"/>
</dbReference>
<evidence type="ECO:0000313" key="7">
    <source>
        <dbReference type="EMBL" id="MBH0236853.1"/>
    </source>
</evidence>
<dbReference type="EMBL" id="JADZLT010000040">
    <property type="protein sequence ID" value="MBH0236853.1"/>
    <property type="molecule type" value="Genomic_DNA"/>
</dbReference>
<dbReference type="PANTHER" id="PTHR43019">
    <property type="entry name" value="SERINE ENDOPROTEASE DEGS"/>
    <property type="match status" value="1"/>
</dbReference>
<keyword evidence="2 6" id="KW-0645">Protease</keyword>
<comment type="similarity">
    <text evidence="1 6">Belongs to the peptidase S1B family.</text>
</comment>
<dbReference type="GO" id="GO:0006508">
    <property type="term" value="P:proteolysis"/>
    <property type="evidence" value="ECO:0007669"/>
    <property type="project" value="UniProtKB-KW"/>
</dbReference>
<proteinExistence type="inferred from homology"/>
<feature type="signal peptide" evidence="6">
    <location>
        <begin position="1"/>
        <end position="22"/>
    </location>
</feature>
<dbReference type="Proteomes" id="UP000631694">
    <property type="component" value="Unassembled WGS sequence"/>
</dbReference>
<evidence type="ECO:0000256" key="1">
    <source>
        <dbReference type="ARBA" id="ARBA00008764"/>
    </source>
</evidence>
<evidence type="ECO:0000256" key="5">
    <source>
        <dbReference type="ARBA" id="ARBA00022825"/>
    </source>
</evidence>
<organism evidence="7 8">
    <name type="scientific">Methylobrevis albus</name>
    <dbReference type="NCBI Taxonomy" id="2793297"/>
    <lineage>
        <taxon>Bacteria</taxon>
        <taxon>Pseudomonadati</taxon>
        <taxon>Pseudomonadota</taxon>
        <taxon>Alphaproteobacteria</taxon>
        <taxon>Hyphomicrobiales</taxon>
        <taxon>Pleomorphomonadaceae</taxon>
        <taxon>Methylobrevis</taxon>
    </lineage>
</organism>
<dbReference type="Gene3D" id="2.40.10.10">
    <property type="entry name" value="Trypsin-like serine proteases"/>
    <property type="match status" value="2"/>
</dbReference>
<dbReference type="InterPro" id="IPR009003">
    <property type="entry name" value="Peptidase_S1_PA"/>
</dbReference>
<name>A0A931I047_9HYPH</name>
<comment type="caution">
    <text evidence="7">The sequence shown here is derived from an EMBL/GenBank/DDBJ whole genome shotgun (WGS) entry which is preliminary data.</text>
</comment>
<keyword evidence="8" id="KW-1185">Reference proteome</keyword>
<dbReference type="SUPFAM" id="SSF50494">
    <property type="entry name" value="Trypsin-like serine proteases"/>
    <property type="match status" value="1"/>
</dbReference>
<dbReference type="RefSeq" id="WP_197309949.1">
    <property type="nucleotide sequence ID" value="NZ_JADZLT010000040.1"/>
</dbReference>
<evidence type="ECO:0000256" key="6">
    <source>
        <dbReference type="RuleBase" id="RU004296"/>
    </source>
</evidence>
<dbReference type="PRINTS" id="PR00839">
    <property type="entry name" value="V8PROTEASE"/>
</dbReference>
<keyword evidence="3 6" id="KW-0732">Signal</keyword>
<dbReference type="InterPro" id="IPR043504">
    <property type="entry name" value="Peptidase_S1_PA_chymotrypsin"/>
</dbReference>
<evidence type="ECO:0000256" key="4">
    <source>
        <dbReference type="ARBA" id="ARBA00022801"/>
    </source>
</evidence>
<reference evidence="7" key="1">
    <citation type="submission" date="2020-12" db="EMBL/GenBank/DDBJ databases">
        <title>Methylobrevis albus sp. nov., isolated from fresh water lack sediment.</title>
        <authorList>
            <person name="Zou Q."/>
        </authorList>
    </citation>
    <scope>NUCLEOTIDE SEQUENCE</scope>
    <source>
        <strain evidence="7">L22</strain>
    </source>
</reference>
<keyword evidence="4 6" id="KW-0378">Hydrolase</keyword>
<feature type="chain" id="PRO_5038168195" description="Serine protease" evidence="6">
    <location>
        <begin position="23"/>
        <end position="344"/>
    </location>
</feature>
<sequence length="344" mass="34681">MRPVSIALMLAALIALGAPSRAENLNDLLKAPVQRAQDGLAADPLAAAPAPVAPAAPLAVAPVVVPAAPMPVAVVPPAAVVPAPAGPDTAAAAPLGKAALRDLARNATVLVLNLRTVKKGGGLVIASTGSGFFIDPQTVMTNSHVVAGAEKLILSVAGAGPVVAEVVSDTFVHENGRADFALLRTSRPVGLATLALGTPVDSLTEVFAVGYPGVVTERDQGRLELLQGDLSAAPSVVISIGTVQNVMDNDSGVEMITHSAMMHRGNSGGPLLNGCGQVIGVNTQISLDRAALNVGGKPLVDKSGNSVGNVAVHGGFGFAQSVDEMRRFLRSRQQAFAVAGPCAE</sequence>
<gene>
    <name evidence="7" type="ORF">I5731_03370</name>
</gene>
<dbReference type="EC" id="3.4.21.-" evidence="6"/>
<evidence type="ECO:0000256" key="3">
    <source>
        <dbReference type="ARBA" id="ARBA00022729"/>
    </source>
</evidence>